<evidence type="ECO:0000256" key="1">
    <source>
        <dbReference type="ARBA" id="ARBA00001971"/>
    </source>
</evidence>
<protein>
    <recommendedName>
        <fullName evidence="12">Cytochrome P450</fullName>
    </recommendedName>
</protein>
<sequence>MTPIIQLIIAVFSLVALWKAVVFFVRPYVSPLRSLPGPPSPSWFWGQVKYMLELDDDALIERWIERYGNNITFTGLFNSNRLYTVDIRAINHLLMNSTTIYQRSETSRKNVIRLLGPGLLITEGEQHRQQRKIMNPAFGPAQLREFTDIFFDKALQLRNIWNSQVSKNSGSTRIDVLNWMSRMTLDIIGLAGFNYRFDALREDGKPNELNDAYKEIFSADVHPNMFSRLQIMIPILAKVPTAQSRRIAHSQKVARRIGQQLLQEKKKALQAQATAEKRGVKRDDLQGRDLLSLLIKANMATDVPDNQRLSDEDVLAQVPTFLIAGHETTSASVTWCLYALTQAPYVQKKLREELLTVESDTPSMDDLMALPYLDMVVKETLRLHAPISSNMKSAAQDDVIPVNEPYRDKFGNVRTDVRVAKGDVVVVPIIAVNRSKHLWGEDAHEFRPERWENLPEAVTEVPGVFSHLLTFVAGPRACIGYRFSVVEMKAIIFTLVRSFEFGLAVRPEEIVKKRGIVLRPVVISEPENGNQMPLLVRTIARPEL</sequence>
<dbReference type="PANTHER" id="PTHR24305:SF166">
    <property type="entry name" value="CYTOCHROME P450 12A4, MITOCHONDRIAL-RELATED"/>
    <property type="match status" value="1"/>
</dbReference>
<keyword evidence="11" id="KW-1185">Reference proteome</keyword>
<dbReference type="Gene3D" id="1.10.630.10">
    <property type="entry name" value="Cytochrome P450"/>
    <property type="match status" value="1"/>
</dbReference>
<comment type="cofactor">
    <cofactor evidence="1">
        <name>heme</name>
        <dbReference type="ChEBI" id="CHEBI:30413"/>
    </cofactor>
</comment>
<proteinExistence type="inferred from homology"/>
<evidence type="ECO:0000256" key="9">
    <source>
        <dbReference type="SAM" id="Phobius"/>
    </source>
</evidence>
<dbReference type="InterPro" id="IPR036396">
    <property type="entry name" value="Cyt_P450_sf"/>
</dbReference>
<dbReference type="InterPro" id="IPR002403">
    <property type="entry name" value="Cyt_P450_E_grp-IV"/>
</dbReference>
<dbReference type="Proteomes" id="UP001497453">
    <property type="component" value="Chromosome 1"/>
</dbReference>
<dbReference type="InterPro" id="IPR050121">
    <property type="entry name" value="Cytochrome_P450_monoxygenase"/>
</dbReference>
<keyword evidence="9" id="KW-1133">Transmembrane helix</keyword>
<keyword evidence="9" id="KW-0472">Membrane</keyword>
<comment type="pathway">
    <text evidence="2">Secondary metabolite biosynthesis.</text>
</comment>
<accession>A0ABP1CS76</accession>
<dbReference type="Pfam" id="PF00067">
    <property type="entry name" value="p450"/>
    <property type="match status" value="1"/>
</dbReference>
<dbReference type="PANTHER" id="PTHR24305">
    <property type="entry name" value="CYTOCHROME P450"/>
    <property type="match status" value="1"/>
</dbReference>
<evidence type="ECO:0000256" key="5">
    <source>
        <dbReference type="ARBA" id="ARBA00022723"/>
    </source>
</evidence>
<comment type="similarity">
    <text evidence="3">Belongs to the cytochrome P450 family.</text>
</comment>
<reference evidence="11" key="1">
    <citation type="submission" date="2024-04" db="EMBL/GenBank/DDBJ databases">
        <authorList>
            <person name="Shaw F."/>
            <person name="Minotto A."/>
        </authorList>
    </citation>
    <scope>NUCLEOTIDE SEQUENCE [LARGE SCALE GENOMIC DNA]</scope>
</reference>
<evidence type="ECO:0008006" key="12">
    <source>
        <dbReference type="Google" id="ProtNLM"/>
    </source>
</evidence>
<organism evidence="10 11">
    <name type="scientific">Somion occarium</name>
    <dbReference type="NCBI Taxonomy" id="3059160"/>
    <lineage>
        <taxon>Eukaryota</taxon>
        <taxon>Fungi</taxon>
        <taxon>Dikarya</taxon>
        <taxon>Basidiomycota</taxon>
        <taxon>Agaricomycotina</taxon>
        <taxon>Agaricomycetes</taxon>
        <taxon>Polyporales</taxon>
        <taxon>Cerrenaceae</taxon>
        <taxon>Somion</taxon>
    </lineage>
</organism>
<dbReference type="EMBL" id="OZ037944">
    <property type="protein sequence ID" value="CAL1696957.1"/>
    <property type="molecule type" value="Genomic_DNA"/>
</dbReference>
<gene>
    <name evidence="10" type="ORF">GFSPODELE1_LOCUS1417</name>
</gene>
<dbReference type="PRINTS" id="PR00465">
    <property type="entry name" value="EP450IV"/>
</dbReference>
<keyword evidence="9" id="KW-0812">Transmembrane</keyword>
<evidence type="ECO:0000256" key="7">
    <source>
        <dbReference type="ARBA" id="ARBA00023004"/>
    </source>
</evidence>
<evidence type="ECO:0000313" key="11">
    <source>
        <dbReference type="Proteomes" id="UP001497453"/>
    </source>
</evidence>
<dbReference type="InterPro" id="IPR001128">
    <property type="entry name" value="Cyt_P450"/>
</dbReference>
<evidence type="ECO:0000256" key="8">
    <source>
        <dbReference type="ARBA" id="ARBA00023033"/>
    </source>
</evidence>
<name>A0ABP1CS76_9APHY</name>
<keyword evidence="6" id="KW-0560">Oxidoreductase</keyword>
<evidence type="ECO:0000256" key="3">
    <source>
        <dbReference type="ARBA" id="ARBA00010617"/>
    </source>
</evidence>
<keyword evidence="5" id="KW-0479">Metal-binding</keyword>
<evidence type="ECO:0000256" key="4">
    <source>
        <dbReference type="ARBA" id="ARBA00022617"/>
    </source>
</evidence>
<evidence type="ECO:0000313" key="10">
    <source>
        <dbReference type="EMBL" id="CAL1696957.1"/>
    </source>
</evidence>
<dbReference type="CDD" id="cd11069">
    <property type="entry name" value="CYP_FUM15-like"/>
    <property type="match status" value="1"/>
</dbReference>
<evidence type="ECO:0000256" key="6">
    <source>
        <dbReference type="ARBA" id="ARBA00023002"/>
    </source>
</evidence>
<keyword evidence="7" id="KW-0408">Iron</keyword>
<keyword evidence="8" id="KW-0503">Monooxygenase</keyword>
<evidence type="ECO:0000256" key="2">
    <source>
        <dbReference type="ARBA" id="ARBA00005179"/>
    </source>
</evidence>
<dbReference type="PRINTS" id="PR00385">
    <property type="entry name" value="P450"/>
</dbReference>
<feature type="transmembrane region" description="Helical" evidence="9">
    <location>
        <begin position="7"/>
        <end position="29"/>
    </location>
</feature>
<dbReference type="SUPFAM" id="SSF48264">
    <property type="entry name" value="Cytochrome P450"/>
    <property type="match status" value="1"/>
</dbReference>
<keyword evidence="4" id="KW-0349">Heme</keyword>